<reference evidence="2 3" key="1">
    <citation type="submission" date="2023-08" db="EMBL/GenBank/DDBJ databases">
        <title>Whole genome sequencing of Staphylococcus chromogenes NNSch 2386.</title>
        <authorList>
            <person name="Kropotov V.S."/>
            <person name="Boriskina E.V."/>
            <person name="Gordinskaya N.A."/>
            <person name="Shkurkina I.S."/>
            <person name="Kryazhev D.V."/>
            <person name="Alekseeva A.E."/>
            <person name="Makhova M.A."/>
        </authorList>
    </citation>
    <scope>NUCLEOTIDE SEQUENCE [LARGE SCALE GENOMIC DNA]</scope>
    <source>
        <strain evidence="2 3">NNSch 2386</strain>
    </source>
</reference>
<evidence type="ECO:0008006" key="4">
    <source>
        <dbReference type="Google" id="ProtNLM"/>
    </source>
</evidence>
<dbReference type="Proteomes" id="UP001240157">
    <property type="component" value="Unassembled WGS sequence"/>
</dbReference>
<organism evidence="2 3">
    <name type="scientific">Staphylococcus chromogenes</name>
    <name type="common">Staphylococcus hyicus subsp. chromogenes</name>
    <dbReference type="NCBI Taxonomy" id="46126"/>
    <lineage>
        <taxon>Bacteria</taxon>
        <taxon>Bacillati</taxon>
        <taxon>Bacillota</taxon>
        <taxon>Bacilli</taxon>
        <taxon>Bacillales</taxon>
        <taxon>Staphylococcaceae</taxon>
        <taxon>Staphylococcus</taxon>
    </lineage>
</organism>
<feature type="non-terminal residue" evidence="2">
    <location>
        <position position="1"/>
    </location>
</feature>
<gene>
    <name evidence="2" type="ORF">RCF65_09970</name>
</gene>
<dbReference type="AlphaFoldDB" id="A0ABD5AYQ1"/>
<evidence type="ECO:0000256" key="1">
    <source>
        <dbReference type="SAM" id="Coils"/>
    </source>
</evidence>
<sequence length="76" mass="8865">HEEAVSTYKDNIDSSEIKKNSEIKKQDKEVQKLQQQIKSSFNDIKKGYDKKDLKQINKGRQELVNLEVNVNSTENQ</sequence>
<proteinExistence type="predicted"/>
<accession>A0ABD5AYQ1</accession>
<feature type="coiled-coil region" evidence="1">
    <location>
        <begin position="16"/>
        <end position="76"/>
    </location>
</feature>
<dbReference type="EMBL" id="JAVGJF010000089">
    <property type="protein sequence ID" value="MDQ7176317.1"/>
    <property type="molecule type" value="Genomic_DNA"/>
</dbReference>
<name>A0ABD5AYQ1_STACR</name>
<protein>
    <recommendedName>
        <fullName evidence="4">EMYY motif lipoprotein</fullName>
    </recommendedName>
</protein>
<keyword evidence="1" id="KW-0175">Coiled coil</keyword>
<evidence type="ECO:0000313" key="3">
    <source>
        <dbReference type="Proteomes" id="UP001240157"/>
    </source>
</evidence>
<evidence type="ECO:0000313" key="2">
    <source>
        <dbReference type="EMBL" id="MDQ7176317.1"/>
    </source>
</evidence>
<comment type="caution">
    <text evidence="2">The sequence shown here is derived from an EMBL/GenBank/DDBJ whole genome shotgun (WGS) entry which is preliminary data.</text>
</comment>